<dbReference type="EMBL" id="JBEDUW010000004">
    <property type="protein sequence ID" value="KAK9931476.1"/>
    <property type="molecule type" value="Genomic_DNA"/>
</dbReference>
<sequence length="83" mass="8673">MGALGEAQCSAPPEAQSRCTDLAGEETGAAATNGSGRNLYRLSVSFCAILSRFDFVISAQAFSIPNSSWRFSPFSGTLSMTAT</sequence>
<dbReference type="Proteomes" id="UP001457282">
    <property type="component" value="Unassembled WGS sequence"/>
</dbReference>
<keyword evidence="3" id="KW-1185">Reference proteome</keyword>
<evidence type="ECO:0000256" key="1">
    <source>
        <dbReference type="SAM" id="MobiDB-lite"/>
    </source>
</evidence>
<evidence type="ECO:0000313" key="3">
    <source>
        <dbReference type="Proteomes" id="UP001457282"/>
    </source>
</evidence>
<name>A0AAW1X560_RUBAR</name>
<feature type="region of interest" description="Disordered" evidence="1">
    <location>
        <begin position="1"/>
        <end position="20"/>
    </location>
</feature>
<comment type="caution">
    <text evidence="2">The sequence shown here is derived from an EMBL/GenBank/DDBJ whole genome shotgun (WGS) entry which is preliminary data.</text>
</comment>
<protein>
    <submittedName>
        <fullName evidence="2">Uncharacterized protein</fullName>
    </submittedName>
</protein>
<reference evidence="2 3" key="1">
    <citation type="journal article" date="2023" name="G3 (Bethesda)">
        <title>A chromosome-length genome assembly and annotation of blackberry (Rubus argutus, cv. 'Hillquist').</title>
        <authorList>
            <person name="Bruna T."/>
            <person name="Aryal R."/>
            <person name="Dudchenko O."/>
            <person name="Sargent D.J."/>
            <person name="Mead D."/>
            <person name="Buti M."/>
            <person name="Cavallini A."/>
            <person name="Hytonen T."/>
            <person name="Andres J."/>
            <person name="Pham M."/>
            <person name="Weisz D."/>
            <person name="Mascagni F."/>
            <person name="Usai G."/>
            <person name="Natali L."/>
            <person name="Bassil N."/>
            <person name="Fernandez G.E."/>
            <person name="Lomsadze A."/>
            <person name="Armour M."/>
            <person name="Olukolu B."/>
            <person name="Poorten T."/>
            <person name="Britton C."/>
            <person name="Davik J."/>
            <person name="Ashrafi H."/>
            <person name="Aiden E.L."/>
            <person name="Borodovsky M."/>
            <person name="Worthington M."/>
        </authorList>
    </citation>
    <scope>NUCLEOTIDE SEQUENCE [LARGE SCALE GENOMIC DNA]</scope>
    <source>
        <strain evidence="2">PI 553951</strain>
    </source>
</reference>
<organism evidence="2 3">
    <name type="scientific">Rubus argutus</name>
    <name type="common">Southern blackberry</name>
    <dbReference type="NCBI Taxonomy" id="59490"/>
    <lineage>
        <taxon>Eukaryota</taxon>
        <taxon>Viridiplantae</taxon>
        <taxon>Streptophyta</taxon>
        <taxon>Embryophyta</taxon>
        <taxon>Tracheophyta</taxon>
        <taxon>Spermatophyta</taxon>
        <taxon>Magnoliopsida</taxon>
        <taxon>eudicotyledons</taxon>
        <taxon>Gunneridae</taxon>
        <taxon>Pentapetalae</taxon>
        <taxon>rosids</taxon>
        <taxon>fabids</taxon>
        <taxon>Rosales</taxon>
        <taxon>Rosaceae</taxon>
        <taxon>Rosoideae</taxon>
        <taxon>Rosoideae incertae sedis</taxon>
        <taxon>Rubus</taxon>
    </lineage>
</organism>
<evidence type="ECO:0000313" key="2">
    <source>
        <dbReference type="EMBL" id="KAK9931476.1"/>
    </source>
</evidence>
<proteinExistence type="predicted"/>
<dbReference type="AlphaFoldDB" id="A0AAW1X560"/>
<accession>A0AAW1X560</accession>
<gene>
    <name evidence="2" type="ORF">M0R45_018750</name>
</gene>